<organism evidence="2 3">
    <name type="scientific">Streptomyces lomondensis</name>
    <dbReference type="NCBI Taxonomy" id="68229"/>
    <lineage>
        <taxon>Bacteria</taxon>
        <taxon>Bacillati</taxon>
        <taxon>Actinomycetota</taxon>
        <taxon>Actinomycetes</taxon>
        <taxon>Kitasatosporales</taxon>
        <taxon>Streptomycetaceae</taxon>
        <taxon>Streptomyces</taxon>
    </lineage>
</organism>
<dbReference type="RefSeq" id="WP_190053702.1">
    <property type="nucleotide sequence ID" value="NZ_BMWC01000011.1"/>
</dbReference>
<evidence type="ECO:0000256" key="1">
    <source>
        <dbReference type="SAM" id="Phobius"/>
    </source>
</evidence>
<proteinExistence type="predicted"/>
<keyword evidence="3" id="KW-1185">Reference proteome</keyword>
<reference evidence="3" key="1">
    <citation type="journal article" date="2019" name="Int. J. Syst. Evol. Microbiol.">
        <title>The Global Catalogue of Microorganisms (GCM) 10K type strain sequencing project: providing services to taxonomists for standard genome sequencing and annotation.</title>
        <authorList>
            <consortium name="The Broad Institute Genomics Platform"/>
            <consortium name="The Broad Institute Genome Sequencing Center for Infectious Disease"/>
            <person name="Wu L."/>
            <person name="Ma J."/>
        </authorList>
    </citation>
    <scope>NUCLEOTIDE SEQUENCE [LARGE SCALE GENOMIC DNA]</scope>
    <source>
        <strain evidence="3">JCM 4866</strain>
    </source>
</reference>
<gene>
    <name evidence="2" type="ORF">GCM10010383_63210</name>
</gene>
<feature type="transmembrane region" description="Helical" evidence="1">
    <location>
        <begin position="20"/>
        <end position="39"/>
    </location>
</feature>
<keyword evidence="1" id="KW-0472">Membrane</keyword>
<evidence type="ECO:0000313" key="2">
    <source>
        <dbReference type="EMBL" id="GGX24224.1"/>
    </source>
</evidence>
<name>A0ABQ2XLV9_9ACTN</name>
<evidence type="ECO:0000313" key="3">
    <source>
        <dbReference type="Proteomes" id="UP000617743"/>
    </source>
</evidence>
<dbReference type="Proteomes" id="UP000617743">
    <property type="component" value="Unassembled WGS sequence"/>
</dbReference>
<evidence type="ECO:0008006" key="4">
    <source>
        <dbReference type="Google" id="ProtNLM"/>
    </source>
</evidence>
<protein>
    <recommendedName>
        <fullName evidence="4">DUF2489 domain-containing protein</fullName>
    </recommendedName>
</protein>
<keyword evidence="1" id="KW-0812">Transmembrane</keyword>
<comment type="caution">
    <text evidence="2">The sequence shown here is derived from an EMBL/GenBank/DDBJ whole genome shotgun (WGS) entry which is preliminary data.</text>
</comment>
<sequence length="167" mass="18482">MLPLASSTTSPGAGDFSSSWTWGAVIALVALVVSTWLVVHHRHRDQTVQWHQPDYDTASDALLVLNRLSLTTAVEGVTAELRELVDVVSRLRIAEQRSPELPFGVIVAELEGYRANVLPQNHADRLAADESLLDDHLALARVQGIRLEAARTAIVHVQRKIEKRTRN</sequence>
<keyword evidence="1" id="KW-1133">Transmembrane helix</keyword>
<dbReference type="EMBL" id="BMWC01000011">
    <property type="protein sequence ID" value="GGX24224.1"/>
    <property type="molecule type" value="Genomic_DNA"/>
</dbReference>
<accession>A0ABQ2XLV9</accession>